<comment type="similarity">
    <text evidence="2">Belongs to the UPF0496 family.</text>
</comment>
<dbReference type="AlphaFoldDB" id="A0AAV1RS43"/>
<evidence type="ECO:0000256" key="7">
    <source>
        <dbReference type="SAM" id="Phobius"/>
    </source>
</evidence>
<keyword evidence="5 7" id="KW-0472">Membrane</keyword>
<dbReference type="PANTHER" id="PTHR31113:SF32">
    <property type="entry name" value="UPF0496 PLANT-LIKE PROTEIN"/>
    <property type="match status" value="1"/>
</dbReference>
<dbReference type="InterPro" id="IPR007749">
    <property type="entry name" value="DUF677"/>
</dbReference>
<dbReference type="EMBL" id="CAWUPB010001158">
    <property type="protein sequence ID" value="CAK7339514.1"/>
    <property type="molecule type" value="Genomic_DNA"/>
</dbReference>
<dbReference type="PANTHER" id="PTHR31113">
    <property type="entry name" value="UPF0496 PROTEIN 3-RELATED"/>
    <property type="match status" value="1"/>
</dbReference>
<comment type="caution">
    <text evidence="8">The sequence shown here is derived from an EMBL/GenBank/DDBJ whole genome shotgun (WGS) entry which is preliminary data.</text>
</comment>
<reference evidence="8 9" key="1">
    <citation type="submission" date="2024-01" db="EMBL/GenBank/DDBJ databases">
        <authorList>
            <person name="Waweru B."/>
        </authorList>
    </citation>
    <scope>NUCLEOTIDE SEQUENCE [LARGE SCALE GENOMIC DNA]</scope>
</reference>
<feature type="transmembrane region" description="Helical" evidence="7">
    <location>
        <begin position="221"/>
        <end position="245"/>
    </location>
</feature>
<keyword evidence="3 7" id="KW-0812">Transmembrane</keyword>
<name>A0AAV1RS43_9ROSI</name>
<comment type="subcellular location">
    <subcellularLocation>
        <location evidence="1">Membrane</location>
    </subcellularLocation>
</comment>
<evidence type="ECO:0000256" key="6">
    <source>
        <dbReference type="SAM" id="MobiDB-lite"/>
    </source>
</evidence>
<dbReference type="Pfam" id="PF05055">
    <property type="entry name" value="DUF677"/>
    <property type="match status" value="1"/>
</dbReference>
<accession>A0AAV1RS43</accession>
<evidence type="ECO:0000256" key="3">
    <source>
        <dbReference type="ARBA" id="ARBA00022692"/>
    </source>
</evidence>
<feature type="compositionally biased region" description="Polar residues" evidence="6">
    <location>
        <begin position="21"/>
        <end position="31"/>
    </location>
</feature>
<evidence type="ECO:0000256" key="2">
    <source>
        <dbReference type="ARBA" id="ARBA00009074"/>
    </source>
</evidence>
<dbReference type="Proteomes" id="UP001314170">
    <property type="component" value="Unassembled WGS sequence"/>
</dbReference>
<keyword evidence="4 7" id="KW-1133">Transmembrane helix</keyword>
<gene>
    <name evidence="8" type="ORF">DCAF_LOCUS14567</name>
</gene>
<feature type="compositionally biased region" description="Polar residues" evidence="6">
    <location>
        <begin position="1"/>
        <end position="14"/>
    </location>
</feature>
<sequence>MMGGQSSKTRGSDSPSPPLQDDTNSQLTEDLSSYEDACKQDPDLQSFDATLHERTNHVINSLATGVEIRSLGSFKEVTSCLLEMNQDVVKVILESKEDIWKNRELFGLVEEYFENSVKTMEFCAALESSLKRAQNSQLIIQFAINQFEEELELQDGAVEKKFVKTIEGLQKFKAAGDPFTPEFFLLFQSVYKQQVSMLKKLQSRKKKLDKKMKKMKTWRRVSNVLFVSVFVSVLIFSVVAAAVAAPPVVTALAGAMAVPIGSVGRWCNMLWNRYEKALKEQKELVSSMQVGTFLTIKDMDSIRVLVNKLEVKIESLLHNADFAIREEDTVKLVIDEIKRQMAMFMETIEDLAAHADACNRDIGRARTMILQRILKYADQ</sequence>
<evidence type="ECO:0000256" key="5">
    <source>
        <dbReference type="ARBA" id="ARBA00023136"/>
    </source>
</evidence>
<feature type="region of interest" description="Disordered" evidence="6">
    <location>
        <begin position="1"/>
        <end position="35"/>
    </location>
</feature>
<evidence type="ECO:0000256" key="4">
    <source>
        <dbReference type="ARBA" id="ARBA00022989"/>
    </source>
</evidence>
<evidence type="ECO:0000256" key="1">
    <source>
        <dbReference type="ARBA" id="ARBA00004370"/>
    </source>
</evidence>
<feature type="transmembrane region" description="Helical" evidence="7">
    <location>
        <begin position="251"/>
        <end position="271"/>
    </location>
</feature>
<protein>
    <submittedName>
        <fullName evidence="8">Uncharacterized protein</fullName>
    </submittedName>
</protein>
<organism evidence="8 9">
    <name type="scientific">Dovyalis caffra</name>
    <dbReference type="NCBI Taxonomy" id="77055"/>
    <lineage>
        <taxon>Eukaryota</taxon>
        <taxon>Viridiplantae</taxon>
        <taxon>Streptophyta</taxon>
        <taxon>Embryophyta</taxon>
        <taxon>Tracheophyta</taxon>
        <taxon>Spermatophyta</taxon>
        <taxon>Magnoliopsida</taxon>
        <taxon>eudicotyledons</taxon>
        <taxon>Gunneridae</taxon>
        <taxon>Pentapetalae</taxon>
        <taxon>rosids</taxon>
        <taxon>fabids</taxon>
        <taxon>Malpighiales</taxon>
        <taxon>Salicaceae</taxon>
        <taxon>Flacourtieae</taxon>
        <taxon>Dovyalis</taxon>
    </lineage>
</organism>
<proteinExistence type="inferred from homology"/>
<keyword evidence="9" id="KW-1185">Reference proteome</keyword>
<evidence type="ECO:0000313" key="8">
    <source>
        <dbReference type="EMBL" id="CAK7339514.1"/>
    </source>
</evidence>
<evidence type="ECO:0000313" key="9">
    <source>
        <dbReference type="Proteomes" id="UP001314170"/>
    </source>
</evidence>
<dbReference type="GO" id="GO:0016020">
    <property type="term" value="C:membrane"/>
    <property type="evidence" value="ECO:0007669"/>
    <property type="project" value="UniProtKB-SubCell"/>
</dbReference>